<evidence type="ECO:0000313" key="4">
    <source>
        <dbReference type="Proteomes" id="UP000887097"/>
    </source>
</evidence>
<dbReference type="GO" id="GO:0003676">
    <property type="term" value="F:nucleic acid binding"/>
    <property type="evidence" value="ECO:0007669"/>
    <property type="project" value="InterPro"/>
</dbReference>
<reference evidence="3" key="1">
    <citation type="submission" date="2021-08" db="EMBL/GenBank/DDBJ databases">
        <title>Prevotella lacticifex sp. nov., isolated from rumen of cow.</title>
        <authorList>
            <person name="Shinkai T."/>
            <person name="Ikeyama N."/>
            <person name="Kumagai M."/>
            <person name="Ohmori H."/>
            <person name="Sakamoto M."/>
            <person name="Ohkuma M."/>
            <person name="Mitsumori M."/>
        </authorList>
    </citation>
    <scope>NUCLEOTIDE SEQUENCE</scope>
    <source>
        <strain evidence="3">JCM 8259</strain>
    </source>
</reference>
<dbReference type="Gene3D" id="3.40.1350.10">
    <property type="match status" value="1"/>
</dbReference>
<feature type="domain" description="YhcG N-terminal" evidence="2">
    <location>
        <begin position="18"/>
        <end position="96"/>
    </location>
</feature>
<dbReference type="RefSeq" id="WP_013064864.1">
    <property type="nucleotide sequence ID" value="NZ_BPTT01000001.1"/>
</dbReference>
<name>A0AA37MF12_XYLRU</name>
<dbReference type="Proteomes" id="UP000887097">
    <property type="component" value="Unassembled WGS sequence"/>
</dbReference>
<dbReference type="PANTHER" id="PTHR30547:SF0">
    <property type="entry name" value="BLR8175 PROTEIN"/>
    <property type="match status" value="1"/>
</dbReference>
<dbReference type="InterPro" id="IPR011856">
    <property type="entry name" value="tRNA_endonuc-like_dom_sf"/>
</dbReference>
<sequence>MNKEIQLSGEKLLRAVADIKEAILQGQYEASKGVNRIQLAVYFGIGKYISQHTRKGVWGTGALDAISNQLRRELPGLRGFSATSLKKMRLFYEHWAFLDAKSSVTTDNFNSSVATDDISGSELADNSATSIVKLEEIDIYNTIQVPLTQDFPIEDFFRVPFTHHVEIFKITNLDARYYYIHRTAEEHLQVERLKKLIKEDAYGHREQMPSNFTKTISNAEMMRKAVMMFKDSYMLDFINVEEIGVRDSIDVDERVVEREIVNKVKNFIMTIGRDFTFMGNQQLLEVYGVEQFPDLLFFNRELNAMVVIELKTGEFKTSYLGQLMGYLTILDEKVRKPHENPSIGMVLCKSANREYVEFMIRDYSKPMGVATYKTADDMPEKFRKALPDIDALKKLMSEGQDKDE</sequence>
<dbReference type="GeneID" id="31502417"/>
<comment type="caution">
    <text evidence="3">The sequence shown here is derived from an EMBL/GenBank/DDBJ whole genome shotgun (WGS) entry which is preliminary data.</text>
</comment>
<evidence type="ECO:0000259" key="1">
    <source>
        <dbReference type="Pfam" id="PF06250"/>
    </source>
</evidence>
<accession>A0AA37MF12</accession>
<feature type="domain" description="YhcG PDDEXK nuclease" evidence="1">
    <location>
        <begin position="228"/>
        <end position="387"/>
    </location>
</feature>
<proteinExistence type="predicted"/>
<dbReference type="Pfam" id="PF17761">
    <property type="entry name" value="DUF1016_N"/>
    <property type="match status" value="1"/>
</dbReference>
<dbReference type="AlphaFoldDB" id="A0AA37MF12"/>
<dbReference type="Pfam" id="PF06250">
    <property type="entry name" value="YhcG_C"/>
    <property type="match status" value="1"/>
</dbReference>
<evidence type="ECO:0000259" key="2">
    <source>
        <dbReference type="Pfam" id="PF17761"/>
    </source>
</evidence>
<dbReference type="InterPro" id="IPR053148">
    <property type="entry name" value="PD-DEXK-like_domain"/>
</dbReference>
<organism evidence="3 4">
    <name type="scientific">Xylanibacter ruminicola</name>
    <name type="common">Prevotella ruminicola</name>
    <dbReference type="NCBI Taxonomy" id="839"/>
    <lineage>
        <taxon>Bacteria</taxon>
        <taxon>Pseudomonadati</taxon>
        <taxon>Bacteroidota</taxon>
        <taxon>Bacteroidia</taxon>
        <taxon>Bacteroidales</taxon>
        <taxon>Prevotellaceae</taxon>
        <taxon>Xylanibacter</taxon>
    </lineage>
</organism>
<dbReference type="InterPro" id="IPR041527">
    <property type="entry name" value="YhcG_N"/>
</dbReference>
<evidence type="ECO:0008006" key="5">
    <source>
        <dbReference type="Google" id="ProtNLM"/>
    </source>
</evidence>
<protein>
    <recommendedName>
        <fullName evidence="5">Nuclease of restriction endonuclease-like (RecB) superfamily, DUF1016 family</fullName>
    </recommendedName>
</protein>
<dbReference type="PANTHER" id="PTHR30547">
    <property type="entry name" value="UNCHARACTERIZED PROTEIN YHCG-RELATED"/>
    <property type="match status" value="1"/>
</dbReference>
<gene>
    <name evidence="3" type="ORF">PRMUPPPA20_04670</name>
</gene>
<dbReference type="EMBL" id="BPTT01000001">
    <property type="protein sequence ID" value="GJG32358.1"/>
    <property type="molecule type" value="Genomic_DNA"/>
</dbReference>
<evidence type="ECO:0000313" key="3">
    <source>
        <dbReference type="EMBL" id="GJG32358.1"/>
    </source>
</evidence>
<dbReference type="OMA" id="VLCKSAN"/>
<dbReference type="InterPro" id="IPR009362">
    <property type="entry name" value="YhcG_C"/>
</dbReference>